<dbReference type="Proteomes" id="UP000226525">
    <property type="component" value="Unassembled WGS sequence"/>
</dbReference>
<gene>
    <name evidence="1" type="ORF">CMN54_02095</name>
    <name evidence="2" type="ORF">CMN54_05950</name>
</gene>
<dbReference type="EMBL" id="NZEX01000066">
    <property type="protein sequence ID" value="MAH62977.1"/>
    <property type="molecule type" value="Genomic_DNA"/>
</dbReference>
<evidence type="ECO:0000313" key="1">
    <source>
        <dbReference type="EMBL" id="MAH62245.1"/>
    </source>
</evidence>
<protein>
    <submittedName>
        <fullName evidence="1">Uncharacterized protein</fullName>
    </submittedName>
</protein>
<comment type="caution">
    <text evidence="1">The sequence shown here is derived from an EMBL/GenBank/DDBJ whole genome shotgun (WGS) entry which is preliminary data.</text>
</comment>
<evidence type="ECO:0000313" key="2">
    <source>
        <dbReference type="EMBL" id="MAH62977.1"/>
    </source>
</evidence>
<accession>A0A2D6YGE1</accession>
<dbReference type="EMBL" id="NZEX01000020">
    <property type="protein sequence ID" value="MAH62245.1"/>
    <property type="molecule type" value="Genomic_DNA"/>
</dbReference>
<reference evidence="3" key="1">
    <citation type="submission" date="2017-09" db="EMBL/GenBank/DDBJ databases">
        <title>The Reconstruction of 2,631 Draft Metagenome-Assembled Genomes from the Global Oceans.</title>
        <authorList>
            <person name="Tully B.J."/>
            <person name="Graham E.D."/>
            <person name="Heidelberg J.F."/>
        </authorList>
    </citation>
    <scope>NUCLEOTIDE SEQUENCE [LARGE SCALE GENOMIC DNA]</scope>
</reference>
<dbReference type="AlphaFoldDB" id="A0A2D6YGE1"/>
<sequence length="158" mass="18481">MRICRALVLLISVLEFYAVPVVAVELSLLDESRQTCDSLRQGVGFPELRSDPMWKDLRFRYQFDDQTGNCKFSSFELHLDSWQRSLMDNLLQGLSVHYRSRFSPDFWNLTNWVQEEQPLSRIQVFRNQEFSFSITPDAQGHPGVLIQFTTLPGEFLDQ</sequence>
<proteinExistence type="predicted"/>
<name>A0A2D6YGE1_9DELT</name>
<organism evidence="1 3">
    <name type="scientific">SAR324 cluster bacterium</name>
    <dbReference type="NCBI Taxonomy" id="2024889"/>
    <lineage>
        <taxon>Bacteria</taxon>
        <taxon>Deltaproteobacteria</taxon>
        <taxon>SAR324 cluster</taxon>
    </lineage>
</organism>
<reference evidence="1" key="2">
    <citation type="journal article" date="2018" name="Sci. Data">
        <title>The reconstruction of 2,631 draft metagenome-assembled genomes from the global oceans.</title>
        <authorList>
            <person name="Tully B.J."/>
            <person name="Graham E.D."/>
            <person name="Heidelberg J.F."/>
        </authorList>
    </citation>
    <scope>NUCLEOTIDE SEQUENCE</scope>
    <source>
        <strain evidence="1">MED745</strain>
    </source>
</reference>
<evidence type="ECO:0000313" key="3">
    <source>
        <dbReference type="Proteomes" id="UP000226525"/>
    </source>
</evidence>